<dbReference type="STRING" id="1502745.SAMN02799620_00801"/>
<gene>
    <name evidence="2" type="ORF">SAMN02799620_00801</name>
</gene>
<evidence type="ECO:0000313" key="3">
    <source>
        <dbReference type="Proteomes" id="UP000199707"/>
    </source>
</evidence>
<dbReference type="AlphaFoldDB" id="A0A1G4VFH2"/>
<sequence>MTWDRRRPDNDRSPLRNLLDFESVDDTARKAGGPINSALVGLGRLFNLPTPTDVIKAVNNGVEAIWDGITYFARLIGGFLDPFQIPILDPSKIFNLPALFTNFDDVLKGIFNGWFGSGATGTVFEVTYTIEAIKDAVINGYTVHTITSDEVGWVVPSPLPTEFNVGMFGGGQTGNNGSSGGGSGGAGGLHGSYIVHRVDLTGIAALDARIGTAGNLSYVREHNATPHTGAVLAQSAAWGSEGGMSTPLGYTPSASIPGSGGKGCDYNTANGSAGSPSLLATGGARGSSGTFGSSGSPGNSVSAGASVKCGGAGGGGGGAASVALNGGGNGGAGGYPGGGGGGGGGANGTPGSGGSGGPGAPGLVIYYYK</sequence>
<evidence type="ECO:0008006" key="4">
    <source>
        <dbReference type="Google" id="ProtNLM"/>
    </source>
</evidence>
<protein>
    <recommendedName>
        <fullName evidence="4">Minor tail protein</fullName>
    </recommendedName>
</protein>
<feature type="region of interest" description="Disordered" evidence="1">
    <location>
        <begin position="277"/>
        <end position="297"/>
    </location>
</feature>
<proteinExistence type="predicted"/>
<dbReference type="Proteomes" id="UP000199707">
    <property type="component" value="Unassembled WGS sequence"/>
</dbReference>
<evidence type="ECO:0000313" key="2">
    <source>
        <dbReference type="EMBL" id="SCX06035.1"/>
    </source>
</evidence>
<name>A0A1G4VFH2_9MYCO</name>
<organism evidence="2 3">
    <name type="scientific">Mycolicibacterium fluoranthenivorans</name>
    <dbReference type="NCBI Taxonomy" id="258505"/>
    <lineage>
        <taxon>Bacteria</taxon>
        <taxon>Bacillati</taxon>
        <taxon>Actinomycetota</taxon>
        <taxon>Actinomycetes</taxon>
        <taxon>Mycobacteriales</taxon>
        <taxon>Mycobacteriaceae</taxon>
        <taxon>Mycolicibacterium</taxon>
    </lineage>
</organism>
<evidence type="ECO:0000256" key="1">
    <source>
        <dbReference type="SAM" id="MobiDB-lite"/>
    </source>
</evidence>
<dbReference type="RefSeq" id="WP_170847101.1">
    <property type="nucleotide sequence ID" value="NZ_FMUB01000002.1"/>
</dbReference>
<reference evidence="3" key="1">
    <citation type="submission" date="2016-10" db="EMBL/GenBank/DDBJ databases">
        <authorList>
            <person name="Varghese N."/>
            <person name="Submissions S."/>
        </authorList>
    </citation>
    <scope>NUCLEOTIDE SEQUENCE [LARGE SCALE GENOMIC DNA]</scope>
    <source>
        <strain evidence="3">UNC267MFSha1.1M11</strain>
    </source>
</reference>
<dbReference type="EMBL" id="FMUB01000002">
    <property type="protein sequence ID" value="SCX06035.1"/>
    <property type="molecule type" value="Genomic_DNA"/>
</dbReference>
<accession>A0A1G4VFH2</accession>